<dbReference type="AlphaFoldDB" id="A0A7R9BE28"/>
<keyword evidence="5" id="KW-1185">Reference proteome</keyword>
<evidence type="ECO:0000313" key="4">
    <source>
        <dbReference type="EMBL" id="CAD7272945.1"/>
    </source>
</evidence>
<dbReference type="SUPFAM" id="SSF47473">
    <property type="entry name" value="EF-hand"/>
    <property type="match status" value="1"/>
</dbReference>
<organism evidence="4">
    <name type="scientific">Notodromas monacha</name>
    <dbReference type="NCBI Taxonomy" id="399045"/>
    <lineage>
        <taxon>Eukaryota</taxon>
        <taxon>Metazoa</taxon>
        <taxon>Ecdysozoa</taxon>
        <taxon>Arthropoda</taxon>
        <taxon>Crustacea</taxon>
        <taxon>Oligostraca</taxon>
        <taxon>Ostracoda</taxon>
        <taxon>Podocopa</taxon>
        <taxon>Podocopida</taxon>
        <taxon>Cypridocopina</taxon>
        <taxon>Cypridoidea</taxon>
        <taxon>Cyprididae</taxon>
        <taxon>Notodromas</taxon>
    </lineage>
</organism>
<accession>A0A7R9BE28</accession>
<gene>
    <name evidence="4" type="ORF">NMOB1V02_LOCUS856</name>
</gene>
<dbReference type="InterPro" id="IPR011992">
    <property type="entry name" value="EF-hand-dom_pair"/>
</dbReference>
<dbReference type="GO" id="GO:0006897">
    <property type="term" value="P:endocytosis"/>
    <property type="evidence" value="ECO:0007669"/>
    <property type="project" value="TreeGrafter"/>
</dbReference>
<dbReference type="Gene3D" id="1.10.238.10">
    <property type="entry name" value="EF-hand"/>
    <property type="match status" value="1"/>
</dbReference>
<dbReference type="Pfam" id="PF16880">
    <property type="entry name" value="EHD_N"/>
    <property type="match status" value="1"/>
</dbReference>
<dbReference type="InterPro" id="IPR027417">
    <property type="entry name" value="P-loop_NTPase"/>
</dbReference>
<dbReference type="GO" id="GO:0016197">
    <property type="term" value="P:endosomal transport"/>
    <property type="evidence" value="ECO:0007669"/>
    <property type="project" value="TreeGrafter"/>
</dbReference>
<feature type="region of interest" description="Disordered" evidence="2">
    <location>
        <begin position="41"/>
        <end position="62"/>
    </location>
</feature>
<evidence type="ECO:0000256" key="1">
    <source>
        <dbReference type="ARBA" id="ARBA00022837"/>
    </source>
</evidence>
<dbReference type="Proteomes" id="UP000678499">
    <property type="component" value="Unassembled WGS sequence"/>
</dbReference>
<proteinExistence type="predicted"/>
<dbReference type="PROSITE" id="PS00018">
    <property type="entry name" value="EF_HAND_1"/>
    <property type="match status" value="1"/>
</dbReference>
<evidence type="ECO:0000259" key="3">
    <source>
        <dbReference type="Pfam" id="PF16880"/>
    </source>
</evidence>
<dbReference type="GO" id="GO:0005737">
    <property type="term" value="C:cytoplasm"/>
    <property type="evidence" value="ECO:0007669"/>
    <property type="project" value="TreeGrafter"/>
</dbReference>
<reference evidence="4" key="1">
    <citation type="submission" date="2020-11" db="EMBL/GenBank/DDBJ databases">
        <authorList>
            <person name="Tran Van P."/>
        </authorList>
    </citation>
    <scope>NUCLEOTIDE SEQUENCE</scope>
</reference>
<feature type="region of interest" description="Disordered" evidence="2">
    <location>
        <begin position="1"/>
        <end position="24"/>
    </location>
</feature>
<evidence type="ECO:0000256" key="2">
    <source>
        <dbReference type="SAM" id="MobiDB-lite"/>
    </source>
</evidence>
<dbReference type="InterPro" id="IPR018247">
    <property type="entry name" value="EF_Hand_1_Ca_BS"/>
</dbReference>
<dbReference type="Gene3D" id="3.40.50.300">
    <property type="entry name" value="P-loop containing nucleotide triphosphate hydrolases"/>
    <property type="match status" value="2"/>
</dbReference>
<dbReference type="Gene3D" id="1.10.268.20">
    <property type="match status" value="2"/>
</dbReference>
<feature type="compositionally biased region" description="Pro residues" evidence="2">
    <location>
        <begin position="960"/>
        <end position="970"/>
    </location>
</feature>
<dbReference type="EMBL" id="OA882114">
    <property type="protein sequence ID" value="CAD7272945.1"/>
    <property type="molecule type" value="Genomic_DNA"/>
</dbReference>
<feature type="region of interest" description="Disordered" evidence="2">
    <location>
        <begin position="299"/>
        <end position="327"/>
    </location>
</feature>
<dbReference type="EMBL" id="CAJPEX010000077">
    <property type="protein sequence ID" value="CAG0913097.1"/>
    <property type="molecule type" value="Genomic_DNA"/>
</dbReference>
<feature type="compositionally biased region" description="Basic and acidic residues" evidence="2">
    <location>
        <begin position="44"/>
        <end position="56"/>
    </location>
</feature>
<feature type="region of interest" description="Disordered" evidence="2">
    <location>
        <begin position="340"/>
        <end position="360"/>
    </location>
</feature>
<protein>
    <recommendedName>
        <fullName evidence="3">EH domain-containing protein</fullName>
    </recommendedName>
</protein>
<name>A0A7R9BE28_9CRUS</name>
<sequence>MASTLEEGGLGSRPPSEDGSRLGGGFDFLLYQKKAGLQDAADQAAKDVAKEEEKAADSGPVEQVKMQREINLDKRRPPGPMYLSWKQMEDEEFDRLKKAGIGDNPCKDDFYLRMRHRLMELYKNHLYPLEVATPFKDLYDDPLDDGDFTAMPFIMVIVQPGLYKEKFLEKFLDDAYVIRDPKRRFEEVGDRTTGGFDQETSDRLGGGFDFLLYQKKAGLQDAADQAAKEVEKSEEAAAGPVDTGPVKISGPKEVRSRLVVWKDKFVFVVTLDQCFGAPGSCRDYRAEDAEREIRLKEEAEEKKKEEERKKKKKEMKEKKQKAEEAKKKAEAALYDPFGLGWKKPDDAPGGKADAAGKKGARKKGGFDFLLFQKKAGLQEAAQEAEKEANKDAGADQQQATTMEYLDDDGSEDFIEVDEFLPGRDVLKTVPRIMNFGGIISKLGASFVHDHLRGYQTDSYTLTKFNCLMCPDVPDTIDTPEPGGYCYEAAIRFFGMKADRIFVVADMRRDMTNKFASTLEAVRSFHGKISVIYMYPEDVGLPYLIDRYSFCTWNLAKILKDRPDPPRFYGNIFRDAAGLDRCLYHADQEMYHELYYIDKFSNLRLAYEIQRRSMLAAILGTLQNDLKASMPKLRLPFKVPKSIRLNIPGMKECLTIPIINRTERAKREALYSLDYRFYSLQETERLPLNYFPNPDHLADVLVYKDLDKLDWISKEWIHNARGIAEEDCVRILSRLRESYPSHVLDFDPECSIMCGKEDFGYVVSKRDQTSFDTAFDALGGTPYRPNRYGGGFDFLLYQKKAGLQDAADQAAKEVEQAEEAPVDTGPVQSGPRQKVNYKVTTRKPVIPVHLSAMLEDMIDSETVIEALMPLNLPPGAVCRIAYLADVDRDGKLAREEFYTAMHLALRKLHGLELPMKLPIRMEPCLRRKKRTETAYRRMTELGAEELPKLFYPEEHPPPLCPTIPPPPPPPPPKEKPKSMFPDWGSMFGPPPRRKIKPGTIDSMLDGGDHIWQLFASAKKKYRDVRIQEDLLTFGGWRATGSMSHFFSFL</sequence>
<dbReference type="PANTHER" id="PTHR11216">
    <property type="entry name" value="EH DOMAIN"/>
    <property type="match status" value="1"/>
</dbReference>
<feature type="region of interest" description="Disordered" evidence="2">
    <location>
        <begin position="960"/>
        <end position="982"/>
    </location>
</feature>
<dbReference type="InterPro" id="IPR031692">
    <property type="entry name" value="EHD_N"/>
</dbReference>
<keyword evidence="1" id="KW-0106">Calcium</keyword>
<dbReference type="GO" id="GO:0005886">
    <property type="term" value="C:plasma membrane"/>
    <property type="evidence" value="ECO:0007669"/>
    <property type="project" value="TreeGrafter"/>
</dbReference>
<feature type="domain" description="EH" evidence="3">
    <location>
        <begin position="118"/>
        <end position="149"/>
    </location>
</feature>
<evidence type="ECO:0000313" key="5">
    <source>
        <dbReference type="Proteomes" id="UP000678499"/>
    </source>
</evidence>